<evidence type="ECO:0000313" key="3">
    <source>
        <dbReference type="RefSeq" id="XP_030741872.1"/>
    </source>
</evidence>
<dbReference type="Pfam" id="PF22573">
    <property type="entry name" value="SPMIP5"/>
    <property type="match status" value="1"/>
</dbReference>
<dbReference type="RefSeq" id="XP_030741872.1">
    <property type="nucleotide sequence ID" value="XM_030886012.2"/>
</dbReference>
<dbReference type="InterPro" id="IPR043246">
    <property type="entry name" value="SPMIP5"/>
</dbReference>
<dbReference type="GeneID" id="101651555"/>
<gene>
    <name evidence="3" type="primary">CUNH10orf82</name>
</gene>
<accession>A0ABM1VKB7</accession>
<evidence type="ECO:0000313" key="2">
    <source>
        <dbReference type="Proteomes" id="UP000694863"/>
    </source>
</evidence>
<dbReference type="PANTHER" id="PTHR47301">
    <property type="entry name" value="HYPOTHETICAL PROTEIN LOC681006"/>
    <property type="match status" value="1"/>
</dbReference>
<dbReference type="Proteomes" id="UP000694863">
    <property type="component" value="Unplaced"/>
</dbReference>
<dbReference type="InterPro" id="IPR055215">
    <property type="entry name" value="SPMIP5_dom"/>
</dbReference>
<keyword evidence="2" id="KW-1185">Reference proteome</keyword>
<sequence>MGTGFVPYNSCQGTPSEDNMFQCLKSFQESTRRYKERLEELRHTVATTPKLKPICSQQTVLQALHQYYRKYHPRILECKDIRKPLEEPPIPGWAGFLPRAKVTELGCAMRYTVMAQNCYQDFLEIVERAKRAREKPYEEIYGVSSTQLPLAPQRNILQHDGLLPKYPDFSVPSTSCPALARPLRADPVPSAGCSCSQKVNFPGSGKIYLEPLPSAKFAESQKL</sequence>
<protein>
    <submittedName>
        <fullName evidence="3">Uncharacterized protein C10orf82 homolog</fullName>
    </submittedName>
</protein>
<reference evidence="3" key="1">
    <citation type="submission" date="2025-08" db="UniProtKB">
        <authorList>
            <consortium name="RefSeq"/>
        </authorList>
    </citation>
    <scope>IDENTIFICATION</scope>
</reference>
<dbReference type="PANTHER" id="PTHR47301:SF1">
    <property type="entry name" value="CHROMOSOME 10 OPEN READING FRAME 82"/>
    <property type="match status" value="1"/>
</dbReference>
<proteinExistence type="predicted"/>
<organism evidence="2 3">
    <name type="scientific">Echinops telfairi</name>
    <name type="common">Lesser hedgehog tenrec</name>
    <dbReference type="NCBI Taxonomy" id="9371"/>
    <lineage>
        <taxon>Eukaryota</taxon>
        <taxon>Metazoa</taxon>
        <taxon>Chordata</taxon>
        <taxon>Craniata</taxon>
        <taxon>Vertebrata</taxon>
        <taxon>Euteleostomi</taxon>
        <taxon>Mammalia</taxon>
        <taxon>Eutheria</taxon>
        <taxon>Afrotheria</taxon>
        <taxon>Tenrecidae</taxon>
        <taxon>Tenrecinae</taxon>
        <taxon>Echinops</taxon>
    </lineage>
</organism>
<feature type="domain" description="Sperm-associated microtubule inner protein 5" evidence="1">
    <location>
        <begin position="77"/>
        <end position="138"/>
    </location>
</feature>
<evidence type="ECO:0000259" key="1">
    <source>
        <dbReference type="Pfam" id="PF22573"/>
    </source>
</evidence>
<name>A0ABM1VKB7_ECHTE</name>